<dbReference type="CDD" id="cd08999">
    <property type="entry name" value="GH43_ABN-like"/>
    <property type="match status" value="1"/>
</dbReference>
<comment type="caution">
    <text evidence="6">The sequence shown here is derived from an EMBL/GenBank/DDBJ whole genome shotgun (WGS) entry which is preliminary data.</text>
</comment>
<dbReference type="InterPro" id="IPR051795">
    <property type="entry name" value="Glycosyl_Hydrlase_43"/>
</dbReference>
<sequence>MMKGYWRLAALGILASFTQHVSSSPVQPGGQLHSKKALTAGFNGAPYDFPDPSIEQAWPSDGGKWYAFATTGNGYNIQVAVANSPSGPWTALAHDALPNSGSWTTGSANWAPDVKRLPPESKHNYIMTYSGALKNNPNHHCVGIATSNKIEGPYTPRSSPAICPDIPSTGGAIDSSSFYDAVHNKRYIVYKEDGNSVGNGGDCNNGIAPIHPTPIKLQEVNVNDWTTPVGGPIQIFDRTSEDGPLVEAPNIIGTVDGYYVLFYSSYCYTDPQYDVKYAVSKSITGPYTRKGELLVSGSYGLKSPGGATATPQGNVLLFHADCNVGGGKRCLHTIDMTISGGVVTLHA</sequence>
<dbReference type="GO" id="GO:0005975">
    <property type="term" value="P:carbohydrate metabolic process"/>
    <property type="evidence" value="ECO:0007669"/>
    <property type="project" value="InterPro"/>
</dbReference>
<dbReference type="Gene3D" id="2.115.10.20">
    <property type="entry name" value="Glycosyl hydrolase domain, family 43"/>
    <property type="match status" value="1"/>
</dbReference>
<evidence type="ECO:0000313" key="6">
    <source>
        <dbReference type="EMBL" id="ROW17593.1"/>
    </source>
</evidence>
<feature type="chain" id="PRO_5019560522" description="Glycoside hydrolase family 43 protein" evidence="5">
    <location>
        <begin position="24"/>
        <end position="347"/>
    </location>
</feature>
<dbReference type="PANTHER" id="PTHR42812">
    <property type="entry name" value="BETA-XYLOSIDASE"/>
    <property type="match status" value="1"/>
</dbReference>
<keyword evidence="2 4" id="KW-0378">Hydrolase</keyword>
<evidence type="ECO:0008006" key="8">
    <source>
        <dbReference type="Google" id="ProtNLM"/>
    </source>
</evidence>
<dbReference type="Pfam" id="PF04616">
    <property type="entry name" value="Glyco_hydro_43"/>
    <property type="match status" value="1"/>
</dbReference>
<reference evidence="6 7" key="1">
    <citation type="submission" date="2015-09" db="EMBL/GenBank/DDBJ databases">
        <title>Host preference determinants of Valsa canker pathogens revealed by comparative genomics.</title>
        <authorList>
            <person name="Yin Z."/>
            <person name="Huang L."/>
        </authorList>
    </citation>
    <scope>NUCLEOTIDE SEQUENCE [LARGE SCALE GENOMIC DNA]</scope>
    <source>
        <strain evidence="6 7">SXYLt</strain>
    </source>
</reference>
<evidence type="ECO:0000256" key="4">
    <source>
        <dbReference type="RuleBase" id="RU361187"/>
    </source>
</evidence>
<evidence type="ECO:0000256" key="5">
    <source>
        <dbReference type="SAM" id="SignalP"/>
    </source>
</evidence>
<comment type="similarity">
    <text evidence="1 4">Belongs to the glycosyl hydrolase 43 family.</text>
</comment>
<dbReference type="EMBL" id="LKEB01000002">
    <property type="protein sequence ID" value="ROW17593.1"/>
    <property type="molecule type" value="Genomic_DNA"/>
</dbReference>
<dbReference type="STRING" id="1230097.A0A423XM59"/>
<dbReference type="PANTHER" id="PTHR42812:SF5">
    <property type="entry name" value="ENDO-ARABINASE"/>
    <property type="match status" value="1"/>
</dbReference>
<keyword evidence="3 4" id="KW-0326">Glycosidase</keyword>
<dbReference type="GO" id="GO:0004553">
    <property type="term" value="F:hydrolase activity, hydrolyzing O-glycosyl compounds"/>
    <property type="evidence" value="ECO:0007669"/>
    <property type="project" value="InterPro"/>
</dbReference>
<keyword evidence="5" id="KW-0732">Signal</keyword>
<accession>A0A423XM59</accession>
<evidence type="ECO:0000256" key="1">
    <source>
        <dbReference type="ARBA" id="ARBA00009865"/>
    </source>
</evidence>
<dbReference type="AlphaFoldDB" id="A0A423XM59"/>
<gene>
    <name evidence="6" type="ORF">VPNG_00565</name>
</gene>
<proteinExistence type="inferred from homology"/>
<dbReference type="Proteomes" id="UP000285146">
    <property type="component" value="Unassembled WGS sequence"/>
</dbReference>
<evidence type="ECO:0000313" key="7">
    <source>
        <dbReference type="Proteomes" id="UP000285146"/>
    </source>
</evidence>
<dbReference type="InParanoid" id="A0A423XM59"/>
<name>A0A423XM59_9PEZI</name>
<evidence type="ECO:0000256" key="3">
    <source>
        <dbReference type="ARBA" id="ARBA00023295"/>
    </source>
</evidence>
<dbReference type="OrthoDB" id="3879658at2759"/>
<feature type="signal peptide" evidence="5">
    <location>
        <begin position="1"/>
        <end position="23"/>
    </location>
</feature>
<protein>
    <recommendedName>
        <fullName evidence="8">Glycoside hydrolase family 43 protein</fullName>
    </recommendedName>
</protein>
<organism evidence="6 7">
    <name type="scientific">Cytospora leucostoma</name>
    <dbReference type="NCBI Taxonomy" id="1230097"/>
    <lineage>
        <taxon>Eukaryota</taxon>
        <taxon>Fungi</taxon>
        <taxon>Dikarya</taxon>
        <taxon>Ascomycota</taxon>
        <taxon>Pezizomycotina</taxon>
        <taxon>Sordariomycetes</taxon>
        <taxon>Sordariomycetidae</taxon>
        <taxon>Diaporthales</taxon>
        <taxon>Cytosporaceae</taxon>
        <taxon>Cytospora</taxon>
    </lineage>
</organism>
<evidence type="ECO:0000256" key="2">
    <source>
        <dbReference type="ARBA" id="ARBA00022801"/>
    </source>
</evidence>
<dbReference type="InterPro" id="IPR023296">
    <property type="entry name" value="Glyco_hydro_beta-prop_sf"/>
</dbReference>
<dbReference type="SUPFAM" id="SSF75005">
    <property type="entry name" value="Arabinanase/levansucrase/invertase"/>
    <property type="match status" value="1"/>
</dbReference>
<dbReference type="InterPro" id="IPR006710">
    <property type="entry name" value="Glyco_hydro_43"/>
</dbReference>
<keyword evidence="7" id="KW-1185">Reference proteome</keyword>